<proteinExistence type="predicted"/>
<evidence type="ECO:0000313" key="2">
    <source>
        <dbReference type="Proteomes" id="UP000188268"/>
    </source>
</evidence>
<organism evidence="1 2">
    <name type="scientific">Corchorus capsularis</name>
    <name type="common">Jute</name>
    <dbReference type="NCBI Taxonomy" id="210143"/>
    <lineage>
        <taxon>Eukaryota</taxon>
        <taxon>Viridiplantae</taxon>
        <taxon>Streptophyta</taxon>
        <taxon>Embryophyta</taxon>
        <taxon>Tracheophyta</taxon>
        <taxon>Spermatophyta</taxon>
        <taxon>Magnoliopsida</taxon>
        <taxon>eudicotyledons</taxon>
        <taxon>Gunneridae</taxon>
        <taxon>Pentapetalae</taxon>
        <taxon>rosids</taxon>
        <taxon>malvids</taxon>
        <taxon>Malvales</taxon>
        <taxon>Malvaceae</taxon>
        <taxon>Grewioideae</taxon>
        <taxon>Apeibeae</taxon>
        <taxon>Corchorus</taxon>
    </lineage>
</organism>
<dbReference type="AlphaFoldDB" id="A0A1R3GUS1"/>
<gene>
    <name evidence="1" type="ORF">CCACVL1_23222</name>
</gene>
<sequence>MGWIKLAKPTSLSDVEKRLNELHIMAHPIIDDNPDILVASTSFHSLGSESMLCLIKLAKTTSPSDVEKLLNELHIMTHLGIVDCRPNVAHIKAGKNEVGDSSLSIICP</sequence>
<protein>
    <submittedName>
        <fullName evidence="1">Uncharacterized protein</fullName>
    </submittedName>
</protein>
<accession>A0A1R3GUS1</accession>
<name>A0A1R3GUS1_COCAP</name>
<dbReference type="Gramene" id="OMO61833">
    <property type="protein sequence ID" value="OMO61833"/>
    <property type="gene ID" value="CCACVL1_23222"/>
</dbReference>
<evidence type="ECO:0000313" key="1">
    <source>
        <dbReference type="EMBL" id="OMO61833.1"/>
    </source>
</evidence>
<reference evidence="1 2" key="1">
    <citation type="submission" date="2013-09" db="EMBL/GenBank/DDBJ databases">
        <title>Corchorus capsularis genome sequencing.</title>
        <authorList>
            <person name="Alam M."/>
            <person name="Haque M.S."/>
            <person name="Islam M.S."/>
            <person name="Emdad E.M."/>
            <person name="Islam M.M."/>
            <person name="Ahmed B."/>
            <person name="Halim A."/>
            <person name="Hossen Q.M.M."/>
            <person name="Hossain M.Z."/>
            <person name="Ahmed R."/>
            <person name="Khan M.M."/>
            <person name="Islam R."/>
            <person name="Rashid M.M."/>
            <person name="Khan S.A."/>
            <person name="Rahman M.S."/>
            <person name="Alam M."/>
        </authorList>
    </citation>
    <scope>NUCLEOTIDE SEQUENCE [LARGE SCALE GENOMIC DNA]</scope>
    <source>
        <strain evidence="2">cv. CVL-1</strain>
        <tissue evidence="1">Whole seedling</tissue>
    </source>
</reference>
<dbReference type="EMBL" id="AWWV01013383">
    <property type="protein sequence ID" value="OMO61833.1"/>
    <property type="molecule type" value="Genomic_DNA"/>
</dbReference>
<keyword evidence="2" id="KW-1185">Reference proteome</keyword>
<dbReference type="Proteomes" id="UP000188268">
    <property type="component" value="Unassembled WGS sequence"/>
</dbReference>
<comment type="caution">
    <text evidence="1">The sequence shown here is derived from an EMBL/GenBank/DDBJ whole genome shotgun (WGS) entry which is preliminary data.</text>
</comment>